<keyword evidence="3" id="KW-1185">Reference proteome</keyword>
<feature type="region of interest" description="Disordered" evidence="1">
    <location>
        <begin position="59"/>
        <end position="102"/>
    </location>
</feature>
<reference evidence="2" key="2">
    <citation type="submission" date="2021-02" db="EMBL/GenBank/DDBJ databases">
        <authorList>
            <person name="Kimball J.A."/>
            <person name="Haas M.W."/>
            <person name="Macchietto M."/>
            <person name="Kono T."/>
            <person name="Duquette J."/>
            <person name="Shao M."/>
        </authorList>
    </citation>
    <scope>NUCLEOTIDE SEQUENCE</scope>
    <source>
        <tissue evidence="2">Fresh leaf tissue</tissue>
    </source>
</reference>
<organism evidence="2 3">
    <name type="scientific">Zizania palustris</name>
    <name type="common">Northern wild rice</name>
    <dbReference type="NCBI Taxonomy" id="103762"/>
    <lineage>
        <taxon>Eukaryota</taxon>
        <taxon>Viridiplantae</taxon>
        <taxon>Streptophyta</taxon>
        <taxon>Embryophyta</taxon>
        <taxon>Tracheophyta</taxon>
        <taxon>Spermatophyta</taxon>
        <taxon>Magnoliopsida</taxon>
        <taxon>Liliopsida</taxon>
        <taxon>Poales</taxon>
        <taxon>Poaceae</taxon>
        <taxon>BOP clade</taxon>
        <taxon>Oryzoideae</taxon>
        <taxon>Oryzeae</taxon>
        <taxon>Zizaniinae</taxon>
        <taxon>Zizania</taxon>
    </lineage>
</organism>
<evidence type="ECO:0000313" key="2">
    <source>
        <dbReference type="EMBL" id="KAG8055471.1"/>
    </source>
</evidence>
<proteinExistence type="predicted"/>
<name>A0A8J5VDH0_ZIZPA</name>
<gene>
    <name evidence="2" type="ORF">GUJ93_ZPchr0001g32931</name>
</gene>
<dbReference type="Proteomes" id="UP000729402">
    <property type="component" value="Unassembled WGS sequence"/>
</dbReference>
<dbReference type="EMBL" id="JAAALK010000288">
    <property type="protein sequence ID" value="KAG8055471.1"/>
    <property type="molecule type" value="Genomic_DNA"/>
</dbReference>
<sequence length="102" mass="11054">MPLTVLAVGLHGCTTAAHRPRGWPARLHHRRRCAVSRNGGMTCEKPRRGWLEEPAPAYKEAQRGGHWPPLGAESTVTPPPPLSAGHVAGEVAPPPRTPRRPQ</sequence>
<evidence type="ECO:0000313" key="3">
    <source>
        <dbReference type="Proteomes" id="UP000729402"/>
    </source>
</evidence>
<reference evidence="2" key="1">
    <citation type="journal article" date="2021" name="bioRxiv">
        <title>Whole Genome Assembly and Annotation of Northern Wild Rice, Zizania palustris L., Supports a Whole Genome Duplication in the Zizania Genus.</title>
        <authorList>
            <person name="Haas M."/>
            <person name="Kono T."/>
            <person name="Macchietto M."/>
            <person name="Millas R."/>
            <person name="McGilp L."/>
            <person name="Shao M."/>
            <person name="Duquette J."/>
            <person name="Hirsch C.N."/>
            <person name="Kimball J."/>
        </authorList>
    </citation>
    <scope>NUCLEOTIDE SEQUENCE</scope>
    <source>
        <tissue evidence="2">Fresh leaf tissue</tissue>
    </source>
</reference>
<comment type="caution">
    <text evidence="2">The sequence shown here is derived from an EMBL/GenBank/DDBJ whole genome shotgun (WGS) entry which is preliminary data.</text>
</comment>
<dbReference type="AlphaFoldDB" id="A0A8J5VDH0"/>
<accession>A0A8J5VDH0</accession>
<protein>
    <submittedName>
        <fullName evidence="2">Uncharacterized protein</fullName>
    </submittedName>
</protein>
<evidence type="ECO:0000256" key="1">
    <source>
        <dbReference type="SAM" id="MobiDB-lite"/>
    </source>
</evidence>